<dbReference type="GO" id="GO:0006508">
    <property type="term" value="P:proteolysis"/>
    <property type="evidence" value="ECO:0007669"/>
    <property type="project" value="InterPro"/>
</dbReference>
<dbReference type="InParanoid" id="G7DWG7"/>
<dbReference type="PROSITE" id="PS51767">
    <property type="entry name" value="PEPTIDASE_A1"/>
    <property type="match status" value="1"/>
</dbReference>
<evidence type="ECO:0000256" key="1">
    <source>
        <dbReference type="ARBA" id="ARBA00007447"/>
    </source>
</evidence>
<evidence type="ECO:0000313" key="5">
    <source>
        <dbReference type="Proteomes" id="UP000009131"/>
    </source>
</evidence>
<dbReference type="AlphaFoldDB" id="G7DWG7"/>
<feature type="chain" id="PRO_5003492107" description="Peptidase A1 domain-containing protein" evidence="2">
    <location>
        <begin position="18"/>
        <end position="402"/>
    </location>
</feature>
<gene>
    <name evidence="4" type="primary">Mo01582</name>
    <name evidence="4" type="ORF">E5Q_01582</name>
</gene>
<reference evidence="4 5" key="2">
    <citation type="journal article" date="2012" name="Open Biol.">
        <title>Characteristics of nucleosomes and linker DNA regions on the genome of the basidiomycete Mixia osmundae revealed by mono- and dinucleosome mapping.</title>
        <authorList>
            <person name="Nishida H."/>
            <person name="Kondo S."/>
            <person name="Matsumoto T."/>
            <person name="Suzuki Y."/>
            <person name="Yoshikawa H."/>
            <person name="Taylor T.D."/>
            <person name="Sugiyama J."/>
        </authorList>
    </citation>
    <scope>NUCLEOTIDE SEQUENCE [LARGE SCALE GENOMIC DNA]</scope>
    <source>
        <strain evidence="5">CBS 9802 / IAM 14324 / JCM 22182 / KY 12970</strain>
    </source>
</reference>
<dbReference type="EMBL" id="BABT02000052">
    <property type="protein sequence ID" value="GAA94927.1"/>
    <property type="molecule type" value="Genomic_DNA"/>
</dbReference>
<comment type="similarity">
    <text evidence="1">Belongs to the peptidase A1 family.</text>
</comment>
<dbReference type="SUPFAM" id="SSF50630">
    <property type="entry name" value="Acid proteases"/>
    <property type="match status" value="1"/>
</dbReference>
<evidence type="ECO:0000313" key="4">
    <source>
        <dbReference type="EMBL" id="GAA94927.1"/>
    </source>
</evidence>
<evidence type="ECO:0000259" key="3">
    <source>
        <dbReference type="PROSITE" id="PS51767"/>
    </source>
</evidence>
<dbReference type="PRINTS" id="PR00792">
    <property type="entry name" value="PEPSIN"/>
</dbReference>
<evidence type="ECO:0000256" key="2">
    <source>
        <dbReference type="SAM" id="SignalP"/>
    </source>
</evidence>
<dbReference type="InterPro" id="IPR033121">
    <property type="entry name" value="PEPTIDASE_A1"/>
</dbReference>
<dbReference type="Gene3D" id="2.40.70.10">
    <property type="entry name" value="Acid Proteases"/>
    <property type="match status" value="2"/>
</dbReference>
<protein>
    <recommendedName>
        <fullName evidence="3">Peptidase A1 domain-containing protein</fullName>
    </recommendedName>
</protein>
<dbReference type="InterPro" id="IPR034164">
    <property type="entry name" value="Pepsin-like_dom"/>
</dbReference>
<name>G7DWG7_MIXOS</name>
<reference evidence="4 5" key="1">
    <citation type="journal article" date="2011" name="J. Gen. Appl. Microbiol.">
        <title>Draft genome sequencing of the enigmatic basidiomycete Mixia osmundae.</title>
        <authorList>
            <person name="Nishida H."/>
            <person name="Nagatsuka Y."/>
            <person name="Sugiyama J."/>
        </authorList>
    </citation>
    <scope>NUCLEOTIDE SEQUENCE [LARGE SCALE GENOMIC DNA]</scope>
    <source>
        <strain evidence="5">CBS 9802 / IAM 14324 / JCM 22182 / KY 12970</strain>
    </source>
</reference>
<dbReference type="HOGENOM" id="CLU_685277_0_0_1"/>
<feature type="signal peptide" evidence="2">
    <location>
        <begin position="1"/>
        <end position="17"/>
    </location>
</feature>
<proteinExistence type="inferred from homology"/>
<organism evidence="4 5">
    <name type="scientific">Mixia osmundae (strain CBS 9802 / IAM 14324 / JCM 22182 / KY 12970)</name>
    <dbReference type="NCBI Taxonomy" id="764103"/>
    <lineage>
        <taxon>Eukaryota</taxon>
        <taxon>Fungi</taxon>
        <taxon>Dikarya</taxon>
        <taxon>Basidiomycota</taxon>
        <taxon>Pucciniomycotina</taxon>
        <taxon>Mixiomycetes</taxon>
        <taxon>Mixiales</taxon>
        <taxon>Mixiaceae</taxon>
        <taxon>Mixia</taxon>
    </lineage>
</organism>
<dbReference type="CDD" id="cd05471">
    <property type="entry name" value="pepsin_like"/>
    <property type="match status" value="1"/>
</dbReference>
<comment type="caution">
    <text evidence="4">The sequence shown here is derived from an EMBL/GenBank/DDBJ whole genome shotgun (WGS) entry which is preliminary data.</text>
</comment>
<dbReference type="InterPro" id="IPR001461">
    <property type="entry name" value="Aspartic_peptidase_A1"/>
</dbReference>
<sequence>MKGSLLVSFAATASVIATKIVQKAATVHINKHSHGRGRKSVQISKYIFADVVCASYFTFGDDPTPYLLSIDTGSALTFVGVSRDRVFWPDSTFKRYAALPFSESFGDGSSINGNLLVGPISPAKGLRVNSTLGGLLPSESFSKLSPDVDGLFGLSVEASLDYVLTTAGFDAATRKNFHPFMFDAVAQGALPVNTFGLGFTPQIVEQGAQENAVTLGGYDEKVLTSEIMWSPVQGVPGKGFAPAWNVDFQIPAIGLVPGKSGPLPAGLVDSGTVLLNLPGTAFANYVKQLPNGVFDPDVNFVRVLKSEVDKVKSLDISIATPATKSGRSIIKLRGESQFFSDAVATKIGLDVTKYAWSWIGQGSTEDNYGAIFGLFFHQYFYVIYDASSSDGLRVGIATTKYS</sequence>
<dbReference type="InterPro" id="IPR021109">
    <property type="entry name" value="Peptidase_aspartic_dom_sf"/>
</dbReference>
<dbReference type="GO" id="GO:0004190">
    <property type="term" value="F:aspartic-type endopeptidase activity"/>
    <property type="evidence" value="ECO:0007669"/>
    <property type="project" value="InterPro"/>
</dbReference>
<keyword evidence="2" id="KW-0732">Signal</keyword>
<dbReference type="Pfam" id="PF00026">
    <property type="entry name" value="Asp"/>
    <property type="match status" value="1"/>
</dbReference>
<dbReference type="OrthoDB" id="2747330at2759"/>
<keyword evidence="5" id="KW-1185">Reference proteome</keyword>
<accession>G7DWG7</accession>
<feature type="domain" description="Peptidase A1" evidence="3">
    <location>
        <begin position="53"/>
        <end position="397"/>
    </location>
</feature>
<dbReference type="Proteomes" id="UP000009131">
    <property type="component" value="Unassembled WGS sequence"/>
</dbReference>